<evidence type="ECO:0000313" key="2">
    <source>
        <dbReference type="Proteomes" id="UP001417504"/>
    </source>
</evidence>
<accession>A0AAP0NK40</accession>
<name>A0AAP0NK40_9MAGN</name>
<reference evidence="1 2" key="1">
    <citation type="submission" date="2024-01" db="EMBL/GenBank/DDBJ databases">
        <title>Genome assemblies of Stephania.</title>
        <authorList>
            <person name="Yang L."/>
        </authorList>
    </citation>
    <scope>NUCLEOTIDE SEQUENCE [LARGE SCALE GENOMIC DNA]</scope>
    <source>
        <strain evidence="1">QJT</strain>
        <tissue evidence="1">Leaf</tissue>
    </source>
</reference>
<dbReference type="AlphaFoldDB" id="A0AAP0NK40"/>
<protein>
    <submittedName>
        <fullName evidence="1">Uncharacterized protein</fullName>
    </submittedName>
</protein>
<dbReference type="Proteomes" id="UP001417504">
    <property type="component" value="Unassembled WGS sequence"/>
</dbReference>
<sequence>MRVSREEVQDKKGQMGGVIRRWYSQIWDVHWRWAMGITGVVIAVRVLERYQVAIVQSP</sequence>
<dbReference type="EMBL" id="JBBNAE010000007">
    <property type="protein sequence ID" value="KAK9109943.1"/>
    <property type="molecule type" value="Genomic_DNA"/>
</dbReference>
<comment type="caution">
    <text evidence="1">The sequence shown here is derived from an EMBL/GenBank/DDBJ whole genome shotgun (WGS) entry which is preliminary data.</text>
</comment>
<evidence type="ECO:0000313" key="1">
    <source>
        <dbReference type="EMBL" id="KAK9109943.1"/>
    </source>
</evidence>
<proteinExistence type="predicted"/>
<keyword evidence="2" id="KW-1185">Reference proteome</keyword>
<gene>
    <name evidence="1" type="ORF">Sjap_018003</name>
</gene>
<organism evidence="1 2">
    <name type="scientific">Stephania japonica</name>
    <dbReference type="NCBI Taxonomy" id="461633"/>
    <lineage>
        <taxon>Eukaryota</taxon>
        <taxon>Viridiplantae</taxon>
        <taxon>Streptophyta</taxon>
        <taxon>Embryophyta</taxon>
        <taxon>Tracheophyta</taxon>
        <taxon>Spermatophyta</taxon>
        <taxon>Magnoliopsida</taxon>
        <taxon>Ranunculales</taxon>
        <taxon>Menispermaceae</taxon>
        <taxon>Menispermoideae</taxon>
        <taxon>Cissampelideae</taxon>
        <taxon>Stephania</taxon>
    </lineage>
</organism>